<dbReference type="AlphaFoldDB" id="A0A1J5SE51"/>
<dbReference type="Gene3D" id="3.40.50.150">
    <property type="entry name" value="Vaccinia Virus protein VP39"/>
    <property type="match status" value="1"/>
</dbReference>
<dbReference type="InterPro" id="IPR029063">
    <property type="entry name" value="SAM-dependent_MTases_sf"/>
</dbReference>
<sequence>MNLRHAGIGMTSARTRGRLIERLRAEGIRDETVLAAMSEVPRHIFIDEALATRAYDDVSLPIGHGQTISQPYTVARMTEVLRNGMQLNRVLEIGTGCGYQAAVLAKVAKEVYSVERIQPLHERARKTLRELRIFNVNLRYADGAAGLPDAAPFDGIIMACAAPALSAVLREQLGVGGRMVLPMGTQEQYLYLIEREENGFRESRLEAVKFVPLVMGKA</sequence>
<dbReference type="PANTHER" id="PTHR11579">
    <property type="entry name" value="PROTEIN-L-ISOASPARTATE O-METHYLTRANSFERASE"/>
    <property type="match status" value="1"/>
</dbReference>
<dbReference type="GO" id="GO:0032259">
    <property type="term" value="P:methylation"/>
    <property type="evidence" value="ECO:0007669"/>
    <property type="project" value="UniProtKB-KW"/>
</dbReference>
<dbReference type="InterPro" id="IPR000682">
    <property type="entry name" value="PCMT"/>
</dbReference>
<dbReference type="FunFam" id="3.40.50.150:FF:000010">
    <property type="entry name" value="Protein-L-isoaspartate O-methyltransferase"/>
    <property type="match status" value="1"/>
</dbReference>
<keyword evidence="7" id="KW-0949">S-adenosyl-L-methionine</keyword>
<proteinExistence type="inferred from homology"/>
<gene>
    <name evidence="8" type="primary">pcm_11</name>
    <name evidence="8" type="ORF">GALL_194600</name>
</gene>
<evidence type="ECO:0000256" key="6">
    <source>
        <dbReference type="ARBA" id="ARBA00022679"/>
    </source>
</evidence>
<comment type="subcellular location">
    <subcellularLocation>
        <location evidence="1">Cytoplasm</location>
    </subcellularLocation>
</comment>
<dbReference type="GO" id="GO:0005737">
    <property type="term" value="C:cytoplasm"/>
    <property type="evidence" value="ECO:0007669"/>
    <property type="project" value="UniProtKB-SubCell"/>
</dbReference>
<dbReference type="PANTHER" id="PTHR11579:SF0">
    <property type="entry name" value="PROTEIN-L-ISOASPARTATE(D-ASPARTATE) O-METHYLTRANSFERASE"/>
    <property type="match status" value="1"/>
</dbReference>
<evidence type="ECO:0000256" key="1">
    <source>
        <dbReference type="ARBA" id="ARBA00004496"/>
    </source>
</evidence>
<evidence type="ECO:0000256" key="5">
    <source>
        <dbReference type="ARBA" id="ARBA00022603"/>
    </source>
</evidence>
<protein>
    <recommendedName>
        <fullName evidence="3">protein-L-isoaspartate(D-aspartate) O-methyltransferase</fullName>
        <ecNumber evidence="3">2.1.1.77</ecNumber>
    </recommendedName>
</protein>
<dbReference type="NCBIfam" id="TIGR00080">
    <property type="entry name" value="pimt"/>
    <property type="match status" value="1"/>
</dbReference>
<comment type="similarity">
    <text evidence="2">Belongs to the methyltransferase superfamily. L-isoaspartyl/D-aspartyl protein methyltransferase family.</text>
</comment>
<dbReference type="EC" id="2.1.1.77" evidence="3"/>
<keyword evidence="4" id="KW-0963">Cytoplasm</keyword>
<name>A0A1J5SE51_9ZZZZ</name>
<evidence type="ECO:0000256" key="2">
    <source>
        <dbReference type="ARBA" id="ARBA00005369"/>
    </source>
</evidence>
<dbReference type="Pfam" id="PF01135">
    <property type="entry name" value="PCMT"/>
    <property type="match status" value="1"/>
</dbReference>
<dbReference type="CDD" id="cd02440">
    <property type="entry name" value="AdoMet_MTases"/>
    <property type="match status" value="1"/>
</dbReference>
<dbReference type="HAMAP" id="MF_00090">
    <property type="entry name" value="PIMT"/>
    <property type="match status" value="1"/>
</dbReference>
<evidence type="ECO:0000256" key="7">
    <source>
        <dbReference type="ARBA" id="ARBA00022691"/>
    </source>
</evidence>
<accession>A0A1J5SE51</accession>
<dbReference type="EMBL" id="MLJW01000118">
    <property type="protein sequence ID" value="OIQ98485.1"/>
    <property type="molecule type" value="Genomic_DNA"/>
</dbReference>
<reference evidence="8" key="1">
    <citation type="submission" date="2016-10" db="EMBL/GenBank/DDBJ databases">
        <title>Sequence of Gallionella enrichment culture.</title>
        <authorList>
            <person name="Poehlein A."/>
            <person name="Muehling M."/>
            <person name="Daniel R."/>
        </authorList>
    </citation>
    <scope>NUCLEOTIDE SEQUENCE</scope>
</reference>
<organism evidence="8">
    <name type="scientific">mine drainage metagenome</name>
    <dbReference type="NCBI Taxonomy" id="410659"/>
    <lineage>
        <taxon>unclassified sequences</taxon>
        <taxon>metagenomes</taxon>
        <taxon>ecological metagenomes</taxon>
    </lineage>
</organism>
<dbReference type="GO" id="GO:0004719">
    <property type="term" value="F:protein-L-isoaspartate (D-aspartate) O-methyltransferase activity"/>
    <property type="evidence" value="ECO:0007669"/>
    <property type="project" value="UniProtKB-EC"/>
</dbReference>
<dbReference type="NCBIfam" id="NF001453">
    <property type="entry name" value="PRK00312.1"/>
    <property type="match status" value="1"/>
</dbReference>
<keyword evidence="6 8" id="KW-0808">Transferase</keyword>
<evidence type="ECO:0000313" key="8">
    <source>
        <dbReference type="EMBL" id="OIQ98485.1"/>
    </source>
</evidence>
<evidence type="ECO:0000256" key="3">
    <source>
        <dbReference type="ARBA" id="ARBA00011890"/>
    </source>
</evidence>
<keyword evidence="5 8" id="KW-0489">Methyltransferase</keyword>
<dbReference type="PROSITE" id="PS01279">
    <property type="entry name" value="PCMT"/>
    <property type="match status" value="1"/>
</dbReference>
<evidence type="ECO:0000256" key="4">
    <source>
        <dbReference type="ARBA" id="ARBA00022490"/>
    </source>
</evidence>
<comment type="caution">
    <text evidence="8">The sequence shown here is derived from an EMBL/GenBank/DDBJ whole genome shotgun (WGS) entry which is preliminary data.</text>
</comment>
<dbReference type="SUPFAM" id="SSF53335">
    <property type="entry name" value="S-adenosyl-L-methionine-dependent methyltransferases"/>
    <property type="match status" value="1"/>
</dbReference>